<dbReference type="EMBL" id="CP009508">
    <property type="protein sequence ID" value="AKB37538.1"/>
    <property type="molecule type" value="Genomic_DNA"/>
</dbReference>
<feature type="transmembrane region" description="Helical" evidence="9">
    <location>
        <begin position="33"/>
        <end position="61"/>
    </location>
</feature>
<evidence type="ECO:0000259" key="11">
    <source>
        <dbReference type="PROSITE" id="PS50928"/>
    </source>
</evidence>
<dbReference type="KEGG" id="msj:MSSAC_2948"/>
<keyword evidence="3 9" id="KW-0813">Transport</keyword>
<organism evidence="12 13">
    <name type="scientific">Methanosarcina siciliae C2J</name>
    <dbReference type="NCBI Taxonomy" id="1434118"/>
    <lineage>
        <taxon>Archaea</taxon>
        <taxon>Methanobacteriati</taxon>
        <taxon>Methanobacteriota</taxon>
        <taxon>Stenosarchaea group</taxon>
        <taxon>Methanomicrobia</taxon>
        <taxon>Methanosarcinales</taxon>
        <taxon>Methanosarcinaceae</taxon>
        <taxon>Methanosarcina</taxon>
    </lineage>
</organism>
<keyword evidence="8 9" id="KW-0472">Membrane</keyword>
<dbReference type="STRING" id="1434118.MSSAC_2948"/>
<dbReference type="Gene3D" id="1.10.3720.10">
    <property type="entry name" value="MetI-like"/>
    <property type="match status" value="1"/>
</dbReference>
<evidence type="ECO:0000256" key="4">
    <source>
        <dbReference type="ARBA" id="ARBA00022475"/>
    </source>
</evidence>
<comment type="subcellular location">
    <subcellularLocation>
        <location evidence="1 9">Cell membrane</location>
        <topology evidence="1 9">Multi-pass membrane protein</topology>
    </subcellularLocation>
</comment>
<comment type="function">
    <text evidence="10">Part of the binding-protein-dependent transport system for phosphate; probably responsible for the translocation of the substrate across the membrane.</text>
</comment>
<evidence type="ECO:0000256" key="7">
    <source>
        <dbReference type="ARBA" id="ARBA00022989"/>
    </source>
</evidence>
<dbReference type="PATRIC" id="fig|1434118.4.peg.3826"/>
<dbReference type="InterPro" id="IPR051124">
    <property type="entry name" value="Phosphate_Transport_Permease"/>
</dbReference>
<comment type="similarity">
    <text evidence="2 10">Belongs to the binding-protein-dependent transport system permease family. CysTW subfamily.</text>
</comment>
<evidence type="ECO:0000256" key="9">
    <source>
        <dbReference type="RuleBase" id="RU363032"/>
    </source>
</evidence>
<name>A0A0E3PQB3_9EURY</name>
<proteinExistence type="inferred from homology"/>
<dbReference type="PANTHER" id="PTHR30425:SF1">
    <property type="entry name" value="PHOSPHATE TRANSPORT SYSTEM PERMEASE PROTEIN PSTC"/>
    <property type="match status" value="1"/>
</dbReference>
<evidence type="ECO:0000256" key="1">
    <source>
        <dbReference type="ARBA" id="ARBA00004651"/>
    </source>
</evidence>
<feature type="transmembrane region" description="Helical" evidence="9">
    <location>
        <begin position="124"/>
        <end position="143"/>
    </location>
</feature>
<reference evidence="12 13" key="1">
    <citation type="submission" date="2014-07" db="EMBL/GenBank/DDBJ databases">
        <title>Methanogenic archaea and the global carbon cycle.</title>
        <authorList>
            <person name="Henriksen J.R."/>
            <person name="Luke J."/>
            <person name="Reinhart S."/>
            <person name="Benedict M.N."/>
            <person name="Youngblut N.D."/>
            <person name="Metcalf M.E."/>
            <person name="Whitaker R.J."/>
            <person name="Metcalf W.W."/>
        </authorList>
    </citation>
    <scope>NUCLEOTIDE SEQUENCE [LARGE SCALE GENOMIC DNA]</scope>
    <source>
        <strain evidence="12 13">C2J</strain>
    </source>
</reference>
<dbReference type="AlphaFoldDB" id="A0A0E3PQB3"/>
<dbReference type="GO" id="GO:0005315">
    <property type="term" value="F:phosphate transmembrane transporter activity"/>
    <property type="evidence" value="ECO:0007669"/>
    <property type="project" value="InterPro"/>
</dbReference>
<dbReference type="GO" id="GO:0006817">
    <property type="term" value="P:phosphate ion transport"/>
    <property type="evidence" value="ECO:0007669"/>
    <property type="project" value="UniProtKB-KW"/>
</dbReference>
<evidence type="ECO:0000256" key="8">
    <source>
        <dbReference type="ARBA" id="ARBA00023136"/>
    </source>
</evidence>
<accession>A0A0E3PQB3</accession>
<protein>
    <recommendedName>
        <fullName evidence="10">Phosphate transport system permease protein</fullName>
    </recommendedName>
</protein>
<feature type="transmembrane region" description="Helical" evidence="9">
    <location>
        <begin position="81"/>
        <end position="112"/>
    </location>
</feature>
<evidence type="ECO:0000313" key="12">
    <source>
        <dbReference type="EMBL" id="AKB37538.1"/>
    </source>
</evidence>
<feature type="transmembrane region" description="Helical" evidence="9">
    <location>
        <begin position="297"/>
        <end position="319"/>
    </location>
</feature>
<keyword evidence="5 10" id="KW-0592">Phosphate transport</keyword>
<evidence type="ECO:0000256" key="3">
    <source>
        <dbReference type="ARBA" id="ARBA00022448"/>
    </source>
</evidence>
<evidence type="ECO:0000256" key="6">
    <source>
        <dbReference type="ARBA" id="ARBA00022692"/>
    </source>
</evidence>
<feature type="domain" description="ABC transmembrane type-1" evidence="11">
    <location>
        <begin position="88"/>
        <end position="316"/>
    </location>
</feature>
<dbReference type="Proteomes" id="UP000033123">
    <property type="component" value="Chromosome"/>
</dbReference>
<keyword evidence="6 9" id="KW-0812">Transmembrane</keyword>
<dbReference type="CDD" id="cd06261">
    <property type="entry name" value="TM_PBP2"/>
    <property type="match status" value="1"/>
</dbReference>
<keyword evidence="7 9" id="KW-1133">Transmembrane helix</keyword>
<evidence type="ECO:0000313" key="13">
    <source>
        <dbReference type="Proteomes" id="UP000033123"/>
    </source>
</evidence>
<evidence type="ECO:0000256" key="5">
    <source>
        <dbReference type="ARBA" id="ARBA00022592"/>
    </source>
</evidence>
<dbReference type="GO" id="GO:0005886">
    <property type="term" value="C:plasma membrane"/>
    <property type="evidence" value="ECO:0007669"/>
    <property type="project" value="UniProtKB-SubCell"/>
</dbReference>
<sequence>MKNKDIKMDLTEIFSLSFWKIRNKDIKLDVPELLFLGSCLVTAFVTLFFIGFVFHTAMPIFQKEGLLNFILGTEWNYKSGVYGIRIFIIGTIIMTLITLILAVPVSIFTAIFLSEFAPLKVVSVFRPLIELLVGIPSVVYGIFGLKVLEDIFQNNLDPFLNSISPMLPFFRDFSPERGTGVLLASTVLAIMILPTIISLSEDAMRSVPSEYREASIALGATKWETIRGVVLPTSRGGILSAIILGTMRAMGETMAIVMLLGNTARVPRSLLDTGYAMTSKILNDIGYYVSMDEPRSALFGIAAVLFAIEIIFVGLAKLAGGRT</sequence>
<dbReference type="InterPro" id="IPR000515">
    <property type="entry name" value="MetI-like"/>
</dbReference>
<dbReference type="SUPFAM" id="SSF161098">
    <property type="entry name" value="MetI-like"/>
    <property type="match status" value="1"/>
</dbReference>
<feature type="transmembrane region" description="Helical" evidence="9">
    <location>
        <begin position="180"/>
        <end position="199"/>
    </location>
</feature>
<dbReference type="NCBIfam" id="TIGR02138">
    <property type="entry name" value="phosphate_pstC"/>
    <property type="match status" value="1"/>
</dbReference>
<dbReference type="PANTHER" id="PTHR30425">
    <property type="entry name" value="PHOSPHATE TRANSPORT SYSTEM PERMEASE PROTEIN PST"/>
    <property type="match status" value="1"/>
</dbReference>
<dbReference type="HOGENOM" id="CLU_033621_1_0_2"/>
<keyword evidence="4 10" id="KW-1003">Cell membrane</keyword>
<evidence type="ECO:0000256" key="10">
    <source>
        <dbReference type="RuleBase" id="RU363054"/>
    </source>
</evidence>
<gene>
    <name evidence="12" type="ORF">MSSAC_2948</name>
</gene>
<dbReference type="InterPro" id="IPR035906">
    <property type="entry name" value="MetI-like_sf"/>
</dbReference>
<dbReference type="Pfam" id="PF00528">
    <property type="entry name" value="BPD_transp_1"/>
    <property type="match status" value="1"/>
</dbReference>
<feature type="transmembrane region" description="Helical" evidence="9">
    <location>
        <begin position="237"/>
        <end position="261"/>
    </location>
</feature>
<dbReference type="InterPro" id="IPR011864">
    <property type="entry name" value="Phosphate_PstC"/>
</dbReference>
<evidence type="ECO:0000256" key="2">
    <source>
        <dbReference type="ARBA" id="ARBA00007069"/>
    </source>
</evidence>
<dbReference type="PROSITE" id="PS50928">
    <property type="entry name" value="ABC_TM1"/>
    <property type="match status" value="1"/>
</dbReference>